<name>A0A5C6ZM06_9FLAO</name>
<evidence type="ECO:0000313" key="2">
    <source>
        <dbReference type="EMBL" id="TXD91116.1"/>
    </source>
</evidence>
<evidence type="ECO:0000313" key="3">
    <source>
        <dbReference type="Proteomes" id="UP000321578"/>
    </source>
</evidence>
<dbReference type="RefSeq" id="WP_147084578.1">
    <property type="nucleotide sequence ID" value="NZ_VORM01000003.1"/>
</dbReference>
<dbReference type="InterPro" id="IPR025351">
    <property type="entry name" value="Pvc16_N"/>
</dbReference>
<reference evidence="2 3" key="1">
    <citation type="submission" date="2019-08" db="EMBL/GenBank/DDBJ databases">
        <title>Genomes of Subsaximicrobium wynnwilliamsii strains.</title>
        <authorList>
            <person name="Bowman J.P."/>
        </authorList>
    </citation>
    <scope>NUCLEOTIDE SEQUENCE [LARGE SCALE GENOMIC DNA]</scope>
    <source>
        <strain evidence="2 3">2-80-2</strain>
    </source>
</reference>
<dbReference type="AlphaFoldDB" id="A0A5C6ZM06"/>
<dbReference type="OrthoDB" id="7560784at2"/>
<sequence length="206" mass="23359">MNTIVPVLEFIKDRIESFSGTSNSVSVGNVGLLSDDEFKSVNFSKIFITVLKIDEERLANNKNVYFIKDGNDDYSKRSNPQKSFSLNLLFAACSSNARYTDSLQRLEKVLECFQEQHIYEIPLPGRPENLQIVLEIQNMDLNQQNQLWSIIGGKYLPSVIYKVKLIPIQGIAEDGYGIIERVRIDLLDKSTADGFVIETTNDLTKN</sequence>
<dbReference type="Proteomes" id="UP000321578">
    <property type="component" value="Unassembled WGS sequence"/>
</dbReference>
<comment type="caution">
    <text evidence="2">The sequence shown here is derived from an EMBL/GenBank/DDBJ whole genome shotgun (WGS) entry which is preliminary data.</text>
</comment>
<accession>A0A5C6ZM06</accession>
<evidence type="ECO:0000259" key="1">
    <source>
        <dbReference type="Pfam" id="PF14065"/>
    </source>
</evidence>
<keyword evidence="3" id="KW-1185">Reference proteome</keyword>
<dbReference type="EMBL" id="VORO01000001">
    <property type="protein sequence ID" value="TXD91116.1"/>
    <property type="molecule type" value="Genomic_DNA"/>
</dbReference>
<proteinExistence type="predicted"/>
<dbReference type="Pfam" id="PF14065">
    <property type="entry name" value="Pvc16_N"/>
    <property type="match status" value="1"/>
</dbReference>
<feature type="domain" description="Pvc16 N-terminal" evidence="1">
    <location>
        <begin position="9"/>
        <end position="172"/>
    </location>
</feature>
<gene>
    <name evidence="2" type="ORF">ESY86_00540</name>
</gene>
<organism evidence="2 3">
    <name type="scientific">Subsaximicrobium wynnwilliamsii</name>
    <dbReference type="NCBI Taxonomy" id="291179"/>
    <lineage>
        <taxon>Bacteria</taxon>
        <taxon>Pseudomonadati</taxon>
        <taxon>Bacteroidota</taxon>
        <taxon>Flavobacteriia</taxon>
        <taxon>Flavobacteriales</taxon>
        <taxon>Flavobacteriaceae</taxon>
        <taxon>Subsaximicrobium</taxon>
    </lineage>
</organism>
<protein>
    <submittedName>
        <fullName evidence="2">DUF4255 domain-containing protein</fullName>
    </submittedName>
</protein>